<dbReference type="CDD" id="cd12148">
    <property type="entry name" value="fungal_TF_MHR"/>
    <property type="match status" value="1"/>
</dbReference>
<dbReference type="PANTHER" id="PTHR31668:SF4">
    <property type="entry name" value="TRANSCRIPTIONAL ACTIVATOR PROTEIN DAL81"/>
    <property type="match status" value="1"/>
</dbReference>
<dbReference type="GO" id="GO:0006351">
    <property type="term" value="P:DNA-templated transcription"/>
    <property type="evidence" value="ECO:0007669"/>
    <property type="project" value="InterPro"/>
</dbReference>
<evidence type="ECO:0000256" key="2">
    <source>
        <dbReference type="SAM" id="MobiDB-lite"/>
    </source>
</evidence>
<evidence type="ECO:0000313" key="4">
    <source>
        <dbReference type="EMBL" id="KAJ5107204.1"/>
    </source>
</evidence>
<evidence type="ECO:0000256" key="1">
    <source>
        <dbReference type="ARBA" id="ARBA00023242"/>
    </source>
</evidence>
<dbReference type="Pfam" id="PF04082">
    <property type="entry name" value="Fungal_trans"/>
    <property type="match status" value="1"/>
</dbReference>
<feature type="compositionally biased region" description="Polar residues" evidence="2">
    <location>
        <begin position="54"/>
        <end position="68"/>
    </location>
</feature>
<reference evidence="4" key="1">
    <citation type="submission" date="2022-11" db="EMBL/GenBank/DDBJ databases">
        <authorList>
            <person name="Petersen C."/>
        </authorList>
    </citation>
    <scope>NUCLEOTIDE SEQUENCE</scope>
    <source>
        <strain evidence="4">IBT 30069</strain>
    </source>
</reference>
<dbReference type="GO" id="GO:0008270">
    <property type="term" value="F:zinc ion binding"/>
    <property type="evidence" value="ECO:0007669"/>
    <property type="project" value="InterPro"/>
</dbReference>
<dbReference type="GO" id="GO:0003677">
    <property type="term" value="F:DNA binding"/>
    <property type="evidence" value="ECO:0007669"/>
    <property type="project" value="InterPro"/>
</dbReference>
<organism evidence="4 5">
    <name type="scientific">Penicillium angulare</name>
    <dbReference type="NCBI Taxonomy" id="116970"/>
    <lineage>
        <taxon>Eukaryota</taxon>
        <taxon>Fungi</taxon>
        <taxon>Dikarya</taxon>
        <taxon>Ascomycota</taxon>
        <taxon>Pezizomycotina</taxon>
        <taxon>Eurotiomycetes</taxon>
        <taxon>Eurotiomycetidae</taxon>
        <taxon>Eurotiales</taxon>
        <taxon>Aspergillaceae</taxon>
        <taxon>Penicillium</taxon>
    </lineage>
</organism>
<accession>A0A9W9KHW1</accession>
<keyword evidence="1" id="KW-0539">Nucleus</keyword>
<dbReference type="EMBL" id="JAPQKH010000003">
    <property type="protein sequence ID" value="KAJ5107204.1"/>
    <property type="molecule type" value="Genomic_DNA"/>
</dbReference>
<evidence type="ECO:0000259" key="3">
    <source>
        <dbReference type="SMART" id="SM00906"/>
    </source>
</evidence>
<sequence>MHDVQGNSFDPSIAVQASAEYGQENISIPWQVLSDEFNMGTGSTPGAFLEDDAQGQSFTSSASPGSETSETHRNAMELPLDQPSWTFKLLGESGESDPHLLKRSTLAIHAENMHFRRFQRDPTQASDLDCHRPIVFSLGRDNLYNNYEPRVKDSELSVIRKELARINSDVGIRLVSLYFKYIHPYFPVLSRYQMFEGGLVIENSTLSLLPLSLKAALYASALPYMVYDDVLSTMLDVDLPTAKELHRMCWSAITQEIHTPRLSTLQSCLLLLQRDNIDRFVQGSPFQWSLLAWTVSLAQTLGLSTDCSTVWGMPEWEKRLRKRLWWATYVLDKWNFACSGLTSHIHKDDYDVSPLADDDDASSQFGTENSHNAQNHFRHLVELTSILSDTIDSFFTIKASKRTSTNFNITCSLANDLITRLHEWKEKFDAFTSYQLTHQSPRTRLDGNASLGLAYWAVHLLISRAILRSLEAKVGTTEDKQLREECSESVRLKAESCCVEVIEFTDKLQAGSWNAFWHKFSPSNFAIASSVMMRLLMTSVSQVEKERLNNLIDRWRWVLRSGGGNTGGAMMSLGLLRLDRTLLKSHVHD</sequence>
<dbReference type="InterPro" id="IPR050797">
    <property type="entry name" value="Carb_Metab_Trans_Reg"/>
</dbReference>
<feature type="region of interest" description="Disordered" evidence="2">
    <location>
        <begin position="41"/>
        <end position="73"/>
    </location>
</feature>
<evidence type="ECO:0000313" key="5">
    <source>
        <dbReference type="Proteomes" id="UP001149165"/>
    </source>
</evidence>
<dbReference type="GO" id="GO:0005634">
    <property type="term" value="C:nucleus"/>
    <property type="evidence" value="ECO:0007669"/>
    <property type="project" value="TreeGrafter"/>
</dbReference>
<protein>
    <recommendedName>
        <fullName evidence="3">Xylanolytic transcriptional activator regulatory domain-containing protein</fullName>
    </recommendedName>
</protein>
<reference evidence="4" key="2">
    <citation type="journal article" date="2023" name="IMA Fungus">
        <title>Comparative genomic study of the Penicillium genus elucidates a diverse pangenome and 15 lateral gene transfer events.</title>
        <authorList>
            <person name="Petersen C."/>
            <person name="Sorensen T."/>
            <person name="Nielsen M.R."/>
            <person name="Sondergaard T.E."/>
            <person name="Sorensen J.L."/>
            <person name="Fitzpatrick D.A."/>
            <person name="Frisvad J.C."/>
            <person name="Nielsen K.L."/>
        </authorList>
    </citation>
    <scope>NUCLEOTIDE SEQUENCE</scope>
    <source>
        <strain evidence="4">IBT 30069</strain>
    </source>
</reference>
<comment type="caution">
    <text evidence="4">The sequence shown here is derived from an EMBL/GenBank/DDBJ whole genome shotgun (WGS) entry which is preliminary data.</text>
</comment>
<keyword evidence="5" id="KW-1185">Reference proteome</keyword>
<name>A0A9W9KHW1_9EURO</name>
<proteinExistence type="predicted"/>
<dbReference type="SMART" id="SM00906">
    <property type="entry name" value="Fungal_trans"/>
    <property type="match status" value="1"/>
</dbReference>
<dbReference type="AlphaFoldDB" id="A0A9W9KHW1"/>
<dbReference type="InterPro" id="IPR007219">
    <property type="entry name" value="XnlR_reg_dom"/>
</dbReference>
<dbReference type="OrthoDB" id="3034343at2759"/>
<dbReference type="PANTHER" id="PTHR31668">
    <property type="entry name" value="GLUCOSE TRANSPORT TRANSCRIPTION REGULATOR RGT1-RELATED-RELATED"/>
    <property type="match status" value="1"/>
</dbReference>
<dbReference type="GO" id="GO:0001080">
    <property type="term" value="P:nitrogen catabolite activation of transcription from RNA polymerase II promoter"/>
    <property type="evidence" value="ECO:0007669"/>
    <property type="project" value="TreeGrafter"/>
</dbReference>
<gene>
    <name evidence="4" type="ORF">N7456_003879</name>
</gene>
<dbReference type="Proteomes" id="UP001149165">
    <property type="component" value="Unassembled WGS sequence"/>
</dbReference>
<feature type="domain" description="Xylanolytic transcriptional activator regulatory" evidence="3">
    <location>
        <begin position="287"/>
        <end position="360"/>
    </location>
</feature>